<evidence type="ECO:0000256" key="4">
    <source>
        <dbReference type="ARBA" id="ARBA00023186"/>
    </source>
</evidence>
<comment type="function">
    <text evidence="5">Involved in urease metallocenter assembly. Binds nickel. Probably functions as a nickel donor during metallocenter assembly.</text>
</comment>
<feature type="domain" description="UreE urease accessory N-terminal" evidence="6">
    <location>
        <begin position="6"/>
        <end position="72"/>
    </location>
</feature>
<dbReference type="GO" id="GO:0005737">
    <property type="term" value="C:cytoplasm"/>
    <property type="evidence" value="ECO:0007669"/>
    <property type="project" value="UniProtKB-SubCell"/>
</dbReference>
<proteinExistence type="inferred from homology"/>
<name>A0A9D1ABV0_9FIRM</name>
<evidence type="ECO:0000313" key="7">
    <source>
        <dbReference type="EMBL" id="HIR13388.1"/>
    </source>
</evidence>
<dbReference type="InterPro" id="IPR007864">
    <property type="entry name" value="UreE_C_dom"/>
</dbReference>
<keyword evidence="4 5" id="KW-0143">Chaperone</keyword>
<evidence type="ECO:0000256" key="2">
    <source>
        <dbReference type="ARBA" id="ARBA00022490"/>
    </source>
</evidence>
<dbReference type="CDD" id="cd00571">
    <property type="entry name" value="UreE"/>
    <property type="match status" value="1"/>
</dbReference>
<dbReference type="SUPFAM" id="SSF69287">
    <property type="entry name" value="Urease metallochaperone UreE, N-terminal domain"/>
    <property type="match status" value="1"/>
</dbReference>
<dbReference type="GO" id="GO:0006457">
    <property type="term" value="P:protein folding"/>
    <property type="evidence" value="ECO:0007669"/>
    <property type="project" value="InterPro"/>
</dbReference>
<dbReference type="GO" id="GO:0019627">
    <property type="term" value="P:urea metabolic process"/>
    <property type="evidence" value="ECO:0007669"/>
    <property type="project" value="InterPro"/>
</dbReference>
<dbReference type="Gene3D" id="2.60.260.20">
    <property type="entry name" value="Urease metallochaperone UreE, N-terminal domain"/>
    <property type="match status" value="1"/>
</dbReference>
<reference evidence="7" key="2">
    <citation type="journal article" date="2021" name="PeerJ">
        <title>Extensive microbial diversity within the chicken gut microbiome revealed by metagenomics and culture.</title>
        <authorList>
            <person name="Gilroy R."/>
            <person name="Ravi A."/>
            <person name="Getino M."/>
            <person name="Pursley I."/>
            <person name="Horton D.L."/>
            <person name="Alikhan N.F."/>
            <person name="Baker D."/>
            <person name="Gharbi K."/>
            <person name="Hall N."/>
            <person name="Watson M."/>
            <person name="Adriaenssens E.M."/>
            <person name="Foster-Nyarko E."/>
            <person name="Jarju S."/>
            <person name="Secka A."/>
            <person name="Antonio M."/>
            <person name="Oren A."/>
            <person name="Chaudhuri R.R."/>
            <person name="La Ragione R."/>
            <person name="Hildebrand F."/>
            <person name="Pallen M.J."/>
        </authorList>
    </citation>
    <scope>NUCLEOTIDE SEQUENCE</scope>
    <source>
        <strain evidence="7">ChiSjej4B22-8148</strain>
    </source>
</reference>
<dbReference type="Pfam" id="PF02814">
    <property type="entry name" value="UreE_N"/>
    <property type="match status" value="1"/>
</dbReference>
<comment type="caution">
    <text evidence="7">The sequence shown here is derived from an EMBL/GenBank/DDBJ whole genome shotgun (WGS) entry which is preliminary data.</text>
</comment>
<keyword evidence="2 5" id="KW-0963">Cytoplasm</keyword>
<dbReference type="EMBL" id="DVGK01000062">
    <property type="protein sequence ID" value="HIR13388.1"/>
    <property type="molecule type" value="Genomic_DNA"/>
</dbReference>
<dbReference type="AlphaFoldDB" id="A0A9D1ABV0"/>
<dbReference type="InterPro" id="IPR036118">
    <property type="entry name" value="UreE_N_sf"/>
</dbReference>
<comment type="similarity">
    <text evidence="5">Belongs to the UreE family.</text>
</comment>
<dbReference type="InterPro" id="IPR012406">
    <property type="entry name" value="UreE"/>
</dbReference>
<dbReference type="GO" id="GO:0051082">
    <property type="term" value="F:unfolded protein binding"/>
    <property type="evidence" value="ECO:0007669"/>
    <property type="project" value="UniProtKB-UniRule"/>
</dbReference>
<sequence>MICEKISGKLDPAKASGKNIEYVDFDWEDAFKKIHRKVSDQGTEIGIRLDDSILTRGLQDGDILYEDDARLIVVRILPCPVISVSIDPDHSFMVAKVCYEIGNRHAPLFYGKDALSFLTPYNEPMLQMFGKLHGVKAEKAVEKLDFDRRISSGAHSHHH</sequence>
<keyword evidence="3 5" id="KW-0533">Nickel</keyword>
<dbReference type="GO" id="GO:0016151">
    <property type="term" value="F:nickel cation binding"/>
    <property type="evidence" value="ECO:0007669"/>
    <property type="project" value="UniProtKB-UniRule"/>
</dbReference>
<dbReference type="SUPFAM" id="SSF69737">
    <property type="entry name" value="Urease metallochaperone UreE, C-terminal domain"/>
    <property type="match status" value="1"/>
</dbReference>
<dbReference type="GO" id="GO:0065003">
    <property type="term" value="P:protein-containing complex assembly"/>
    <property type="evidence" value="ECO:0007669"/>
    <property type="project" value="InterPro"/>
</dbReference>
<evidence type="ECO:0000259" key="6">
    <source>
        <dbReference type="SMART" id="SM00988"/>
    </source>
</evidence>
<dbReference type="HAMAP" id="MF_00822">
    <property type="entry name" value="UreE"/>
    <property type="match status" value="1"/>
</dbReference>
<dbReference type="Pfam" id="PF05194">
    <property type="entry name" value="UreE_C"/>
    <property type="match status" value="1"/>
</dbReference>
<protein>
    <recommendedName>
        <fullName evidence="5">Urease accessory protein UreE</fullName>
    </recommendedName>
</protein>
<evidence type="ECO:0000256" key="3">
    <source>
        <dbReference type="ARBA" id="ARBA00022596"/>
    </source>
</evidence>
<gene>
    <name evidence="5" type="primary">ureE</name>
    <name evidence="7" type="ORF">IAB31_05635</name>
</gene>
<evidence type="ECO:0000256" key="1">
    <source>
        <dbReference type="ARBA" id="ARBA00004496"/>
    </source>
</evidence>
<organism evidence="7 8">
    <name type="scientific">Candidatus Choladousia intestinavium</name>
    <dbReference type="NCBI Taxonomy" id="2840727"/>
    <lineage>
        <taxon>Bacteria</taxon>
        <taxon>Bacillati</taxon>
        <taxon>Bacillota</taxon>
        <taxon>Clostridia</taxon>
        <taxon>Lachnospirales</taxon>
        <taxon>Lachnospiraceae</taxon>
        <taxon>Lachnospiraceae incertae sedis</taxon>
        <taxon>Candidatus Choladousia</taxon>
    </lineage>
</organism>
<comment type="subcellular location">
    <subcellularLocation>
        <location evidence="1 5">Cytoplasm</location>
    </subcellularLocation>
</comment>
<dbReference type="InterPro" id="IPR004029">
    <property type="entry name" value="UreE_N"/>
</dbReference>
<dbReference type="PIRSF" id="PIRSF036402">
    <property type="entry name" value="Ureas_acces_UreE"/>
    <property type="match status" value="1"/>
</dbReference>
<reference evidence="7" key="1">
    <citation type="submission" date="2020-10" db="EMBL/GenBank/DDBJ databases">
        <authorList>
            <person name="Gilroy R."/>
        </authorList>
    </citation>
    <scope>NUCLEOTIDE SEQUENCE</scope>
    <source>
        <strain evidence="7">ChiSjej4B22-8148</strain>
    </source>
</reference>
<dbReference type="Proteomes" id="UP000886757">
    <property type="component" value="Unassembled WGS sequence"/>
</dbReference>
<accession>A0A9D1ABV0</accession>
<evidence type="ECO:0000256" key="5">
    <source>
        <dbReference type="HAMAP-Rule" id="MF_00822"/>
    </source>
</evidence>
<evidence type="ECO:0000313" key="8">
    <source>
        <dbReference type="Proteomes" id="UP000886757"/>
    </source>
</evidence>
<dbReference type="Gene3D" id="3.30.70.790">
    <property type="entry name" value="UreE, C-terminal domain"/>
    <property type="match status" value="1"/>
</dbReference>
<dbReference type="SMART" id="SM00988">
    <property type="entry name" value="UreE_N"/>
    <property type="match status" value="1"/>
</dbReference>